<dbReference type="InterPro" id="IPR011009">
    <property type="entry name" value="Kinase-like_dom_sf"/>
</dbReference>
<feature type="domain" description="Ig-like" evidence="27">
    <location>
        <begin position="2418"/>
        <end position="2510"/>
    </location>
</feature>
<dbReference type="GO" id="GO:0030018">
    <property type="term" value="C:Z disc"/>
    <property type="evidence" value="ECO:0007669"/>
    <property type="project" value="UniProtKB-ARBA"/>
</dbReference>
<dbReference type="CDD" id="cd00063">
    <property type="entry name" value="FN3"/>
    <property type="match status" value="15"/>
</dbReference>
<feature type="domain" description="Fibronectin type-III" evidence="28">
    <location>
        <begin position="1436"/>
        <end position="1531"/>
    </location>
</feature>
<evidence type="ECO:0000256" key="11">
    <source>
        <dbReference type="ARBA" id="ARBA00022737"/>
    </source>
</evidence>
<dbReference type="FunFam" id="2.60.40.10:FF:000031">
    <property type="entry name" value="Myosin-binding protein C, slow type"/>
    <property type="match status" value="5"/>
</dbReference>
<evidence type="ECO:0000256" key="13">
    <source>
        <dbReference type="ARBA" id="ARBA00022777"/>
    </source>
</evidence>
<feature type="domain" description="Fibronectin type-III" evidence="28">
    <location>
        <begin position="342"/>
        <end position="435"/>
    </location>
</feature>
<dbReference type="PANTHER" id="PTHR14340">
    <property type="entry name" value="MICROFIBRIL-ASSOCIATED GLYCOPROTEIN 3"/>
    <property type="match status" value="1"/>
</dbReference>
<dbReference type="PROSITE" id="PS50835">
    <property type="entry name" value="IG_LIKE"/>
    <property type="match status" value="13"/>
</dbReference>
<feature type="domain" description="Ig-like" evidence="27">
    <location>
        <begin position="3383"/>
        <end position="3469"/>
    </location>
</feature>
<keyword evidence="7" id="KW-0723">Serine/threonine-protein kinase</keyword>
<dbReference type="Pfam" id="PF00069">
    <property type="entry name" value="Pkinase"/>
    <property type="match status" value="1"/>
</dbReference>
<evidence type="ECO:0000256" key="21">
    <source>
        <dbReference type="ARBA" id="ARBA00047899"/>
    </source>
</evidence>
<dbReference type="FunFam" id="2.60.40.10:FF:000160">
    <property type="entry name" value="Titin a"/>
    <property type="match status" value="2"/>
</dbReference>
<dbReference type="CDD" id="cd05748">
    <property type="entry name" value="Ig_Titin_like"/>
    <property type="match status" value="1"/>
</dbReference>
<dbReference type="InterPro" id="IPR003599">
    <property type="entry name" value="Ig_sub"/>
</dbReference>
<evidence type="ECO:0000256" key="2">
    <source>
        <dbReference type="ARBA" id="ARBA00004123"/>
    </source>
</evidence>
<keyword evidence="19" id="KW-0539">Nucleus</keyword>
<feature type="domain" description="Fibronectin type-III" evidence="28">
    <location>
        <begin position="1336"/>
        <end position="1430"/>
    </location>
</feature>
<comment type="cofactor">
    <cofactor evidence="1">
        <name>Mg(2+)</name>
        <dbReference type="ChEBI" id="CHEBI:18420"/>
    </cofactor>
</comment>
<dbReference type="SMART" id="SM00060">
    <property type="entry name" value="FN3"/>
    <property type="match status" value="15"/>
</dbReference>
<dbReference type="Pfam" id="PF07679">
    <property type="entry name" value="I-set"/>
    <property type="match status" value="16"/>
</dbReference>
<feature type="domain" description="Ig-like" evidence="27">
    <location>
        <begin position="2325"/>
        <end position="2413"/>
    </location>
</feature>
<feature type="compositionally biased region" description="Low complexity" evidence="25">
    <location>
        <begin position="1822"/>
        <end position="1834"/>
    </location>
</feature>
<feature type="domain" description="Fibronectin type-III" evidence="28">
    <location>
        <begin position="1041"/>
        <end position="1135"/>
    </location>
</feature>
<feature type="domain" description="Fibronectin type-III" evidence="28">
    <location>
        <begin position="2224"/>
        <end position="2319"/>
    </location>
</feature>
<dbReference type="FunFam" id="2.60.40.10:FF:000050">
    <property type="entry name" value="Titin isoform B"/>
    <property type="match status" value="1"/>
</dbReference>
<feature type="domain" description="Fibronectin type-III" evidence="28">
    <location>
        <begin position="941"/>
        <end position="1035"/>
    </location>
</feature>
<keyword evidence="16" id="KW-0460">Magnesium</keyword>
<dbReference type="Pfam" id="PF00041">
    <property type="entry name" value="fn3"/>
    <property type="match status" value="15"/>
</dbReference>
<keyword evidence="18" id="KW-1015">Disulfide bond</keyword>
<feature type="compositionally biased region" description="Polar residues" evidence="25">
    <location>
        <begin position="589"/>
        <end position="600"/>
    </location>
</feature>
<dbReference type="GO" id="GO:0031672">
    <property type="term" value="C:A band"/>
    <property type="evidence" value="ECO:0007669"/>
    <property type="project" value="UniProtKB-ARBA"/>
</dbReference>
<dbReference type="EC" id="2.7.11.1" evidence="5"/>
<evidence type="ECO:0000259" key="26">
    <source>
        <dbReference type="PROSITE" id="PS50011"/>
    </source>
</evidence>
<name>A0A8W8N7M5_MAGGI</name>
<proteinExistence type="inferred from homology"/>
<feature type="domain" description="Ig-like" evidence="27">
    <location>
        <begin position="1535"/>
        <end position="1625"/>
    </location>
</feature>
<keyword evidence="8" id="KW-0597">Phosphoprotein</keyword>
<dbReference type="PANTHER" id="PTHR14340:SF9">
    <property type="entry name" value="FIBRONECTIN TYPE-III DOMAIN-CONTAINING PROTEIN"/>
    <property type="match status" value="1"/>
</dbReference>
<keyword evidence="12 24" id="KW-0547">Nucleotide-binding</keyword>
<dbReference type="InterPro" id="IPR036116">
    <property type="entry name" value="FN3_sf"/>
</dbReference>
<evidence type="ECO:0000256" key="12">
    <source>
        <dbReference type="ARBA" id="ARBA00022741"/>
    </source>
</evidence>
<dbReference type="FunFam" id="2.60.40.10:FF:000051">
    <property type="entry name" value="Uncharacterized protein, isoform J"/>
    <property type="match status" value="2"/>
</dbReference>
<dbReference type="GO" id="GO:0060298">
    <property type="term" value="P:positive regulation of sarcomere organization"/>
    <property type="evidence" value="ECO:0007669"/>
    <property type="project" value="UniProtKB-ARBA"/>
</dbReference>
<evidence type="ECO:0000256" key="20">
    <source>
        <dbReference type="ARBA" id="ARBA00023319"/>
    </source>
</evidence>
<dbReference type="InterPro" id="IPR036179">
    <property type="entry name" value="Ig-like_dom_sf"/>
</dbReference>
<dbReference type="FunFam" id="2.60.40.10:FF:000425">
    <property type="entry name" value="Myosin light chain kinase"/>
    <property type="match status" value="2"/>
</dbReference>
<evidence type="ECO:0000313" key="29">
    <source>
        <dbReference type="EnsemblMetazoa" id="G4997.11:cds"/>
    </source>
</evidence>
<dbReference type="InterPro" id="IPR013783">
    <property type="entry name" value="Ig-like_fold"/>
</dbReference>
<evidence type="ECO:0000256" key="24">
    <source>
        <dbReference type="PROSITE-ProRule" id="PRU10141"/>
    </source>
</evidence>
<comment type="subcellular location">
    <subcellularLocation>
        <location evidence="3">Cytoplasm</location>
        <location evidence="3">Myofibril</location>
        <location evidence="3">Sarcomere</location>
    </subcellularLocation>
    <subcellularLocation>
        <location evidence="2">Nucleus</location>
    </subcellularLocation>
</comment>
<dbReference type="GO" id="GO:0007517">
    <property type="term" value="P:muscle organ development"/>
    <property type="evidence" value="ECO:0007669"/>
    <property type="project" value="UniProtKB-ARBA"/>
</dbReference>
<keyword evidence="10" id="KW-0479">Metal-binding</keyword>
<feature type="region of interest" description="Disordered" evidence="25">
    <location>
        <begin position="1816"/>
        <end position="1837"/>
    </location>
</feature>
<evidence type="ECO:0000256" key="17">
    <source>
        <dbReference type="ARBA" id="ARBA00022860"/>
    </source>
</evidence>
<dbReference type="FunFam" id="2.60.40.10:FF:000147">
    <property type="entry name" value="Myosin light chain kinase"/>
    <property type="match status" value="1"/>
</dbReference>
<dbReference type="GO" id="GO:0046872">
    <property type="term" value="F:metal ion binding"/>
    <property type="evidence" value="ECO:0007669"/>
    <property type="project" value="UniProtKB-KW"/>
</dbReference>
<evidence type="ECO:0000256" key="1">
    <source>
        <dbReference type="ARBA" id="ARBA00001946"/>
    </source>
</evidence>
<dbReference type="PROSITE" id="PS50853">
    <property type="entry name" value="FN3"/>
    <property type="match status" value="15"/>
</dbReference>
<dbReference type="GO" id="GO:0005516">
    <property type="term" value="F:calmodulin binding"/>
    <property type="evidence" value="ECO:0007669"/>
    <property type="project" value="UniProtKB-KW"/>
</dbReference>
<feature type="domain" description="Ig-like" evidence="27">
    <location>
        <begin position="2986"/>
        <end position="3074"/>
    </location>
</feature>
<evidence type="ECO:0000256" key="19">
    <source>
        <dbReference type="ARBA" id="ARBA00023242"/>
    </source>
</evidence>
<dbReference type="FunFam" id="2.60.40.10:FF:000032">
    <property type="entry name" value="palladin isoform X1"/>
    <property type="match status" value="1"/>
</dbReference>
<feature type="domain" description="Fibronectin type-III" evidence="28">
    <location>
        <begin position="1141"/>
        <end position="1234"/>
    </location>
</feature>
<evidence type="ECO:0000256" key="18">
    <source>
        <dbReference type="ARBA" id="ARBA00023157"/>
    </source>
</evidence>
<evidence type="ECO:0000313" key="30">
    <source>
        <dbReference type="Proteomes" id="UP000005408"/>
    </source>
</evidence>
<feature type="domain" description="Fibronectin type-III" evidence="28">
    <location>
        <begin position="2123"/>
        <end position="2218"/>
    </location>
</feature>
<feature type="domain" description="Ig-like" evidence="27">
    <location>
        <begin position="62"/>
        <end position="145"/>
    </location>
</feature>
<feature type="domain" description="Fibronectin type-III" evidence="28">
    <location>
        <begin position="1733"/>
        <end position="1828"/>
    </location>
</feature>
<dbReference type="GO" id="GO:0004674">
    <property type="term" value="F:protein serine/threonine kinase activity"/>
    <property type="evidence" value="ECO:0007669"/>
    <property type="project" value="UniProtKB-KW"/>
</dbReference>
<feature type="domain" description="Fibronectin type-III" evidence="28">
    <location>
        <begin position="441"/>
        <end position="536"/>
    </location>
</feature>
<evidence type="ECO:0000256" key="10">
    <source>
        <dbReference type="ARBA" id="ARBA00022723"/>
    </source>
</evidence>
<evidence type="ECO:0000259" key="27">
    <source>
        <dbReference type="PROSITE" id="PS50835"/>
    </source>
</evidence>
<dbReference type="InterPro" id="IPR007110">
    <property type="entry name" value="Ig-like_dom"/>
</dbReference>
<dbReference type="Gene3D" id="3.30.200.20">
    <property type="entry name" value="Phosphorylase Kinase, domain 1"/>
    <property type="match status" value="1"/>
</dbReference>
<dbReference type="InterPro" id="IPR017441">
    <property type="entry name" value="Protein_kinase_ATP_BS"/>
</dbReference>
<evidence type="ECO:0000256" key="22">
    <source>
        <dbReference type="ARBA" id="ARBA00048679"/>
    </source>
</evidence>
<dbReference type="InterPro" id="IPR008271">
    <property type="entry name" value="Ser/Thr_kinase_AS"/>
</dbReference>
<feature type="region of interest" description="Disordered" evidence="25">
    <location>
        <begin position="3209"/>
        <end position="3291"/>
    </location>
</feature>
<dbReference type="GO" id="GO:0005524">
    <property type="term" value="F:ATP binding"/>
    <property type="evidence" value="ECO:0007669"/>
    <property type="project" value="UniProtKB-UniRule"/>
</dbReference>
<dbReference type="FunFam" id="2.60.40.10:FF:000056">
    <property type="entry name" value="twitchin isoform X4"/>
    <property type="match status" value="2"/>
</dbReference>
<dbReference type="PROSITE" id="PS50011">
    <property type="entry name" value="PROTEIN_KINASE_DOM"/>
    <property type="match status" value="1"/>
</dbReference>
<evidence type="ECO:0000259" key="28">
    <source>
        <dbReference type="PROSITE" id="PS50853"/>
    </source>
</evidence>
<evidence type="ECO:0000256" key="5">
    <source>
        <dbReference type="ARBA" id="ARBA00012513"/>
    </source>
</evidence>
<dbReference type="GO" id="GO:0045989">
    <property type="term" value="P:positive regulation of striated muscle contraction"/>
    <property type="evidence" value="ECO:0007669"/>
    <property type="project" value="UniProtKB-ARBA"/>
</dbReference>
<keyword evidence="14" id="KW-0106">Calcium</keyword>
<feature type="region of interest" description="Disordered" evidence="25">
    <location>
        <begin position="583"/>
        <end position="602"/>
    </location>
</feature>
<keyword evidence="30" id="KW-1185">Reference proteome</keyword>
<dbReference type="SUPFAM" id="SSF56112">
    <property type="entry name" value="Protein kinase-like (PK-like)"/>
    <property type="match status" value="1"/>
</dbReference>
<dbReference type="SMART" id="SM00220">
    <property type="entry name" value="S_TKc"/>
    <property type="match status" value="1"/>
</dbReference>
<organism evidence="29 30">
    <name type="scientific">Magallana gigas</name>
    <name type="common">Pacific oyster</name>
    <name type="synonym">Crassostrea gigas</name>
    <dbReference type="NCBI Taxonomy" id="29159"/>
    <lineage>
        <taxon>Eukaryota</taxon>
        <taxon>Metazoa</taxon>
        <taxon>Spiralia</taxon>
        <taxon>Lophotrochozoa</taxon>
        <taxon>Mollusca</taxon>
        <taxon>Bivalvia</taxon>
        <taxon>Autobranchia</taxon>
        <taxon>Pteriomorphia</taxon>
        <taxon>Ostreida</taxon>
        <taxon>Ostreoidea</taxon>
        <taxon>Ostreidae</taxon>
        <taxon>Magallana</taxon>
    </lineage>
</organism>
<dbReference type="FunFam" id="1.10.510.10:FF:000321">
    <property type="entry name" value="Bent, isoform C"/>
    <property type="match status" value="1"/>
</dbReference>
<dbReference type="SMART" id="SM00408">
    <property type="entry name" value="IGc2"/>
    <property type="match status" value="12"/>
</dbReference>
<keyword evidence="6" id="KW-0963">Cytoplasm</keyword>
<feature type="binding site" evidence="24">
    <location>
        <position position="2692"/>
    </location>
    <ligand>
        <name>ATP</name>
        <dbReference type="ChEBI" id="CHEBI:30616"/>
    </ligand>
</feature>
<keyword evidence="13" id="KW-0418">Kinase</keyword>
<dbReference type="InterPro" id="IPR003961">
    <property type="entry name" value="FN3_dom"/>
</dbReference>
<evidence type="ECO:0000256" key="3">
    <source>
        <dbReference type="ARBA" id="ARBA00004204"/>
    </source>
</evidence>
<dbReference type="PROSITE" id="PS00107">
    <property type="entry name" value="PROTEIN_KINASE_ATP"/>
    <property type="match status" value="1"/>
</dbReference>
<feature type="domain" description="Ig-like" evidence="27">
    <location>
        <begin position="3479"/>
        <end position="3565"/>
    </location>
</feature>
<evidence type="ECO:0000256" key="23">
    <source>
        <dbReference type="ARBA" id="ARBA00073138"/>
    </source>
</evidence>
<evidence type="ECO:0000256" key="8">
    <source>
        <dbReference type="ARBA" id="ARBA00022553"/>
    </source>
</evidence>
<feature type="domain" description="Fibronectin type-III" evidence="28">
    <location>
        <begin position="744"/>
        <end position="839"/>
    </location>
</feature>
<protein>
    <recommendedName>
        <fullName evidence="23">Titin</fullName>
        <ecNumber evidence="5">2.7.11.1</ecNumber>
    </recommendedName>
</protein>
<dbReference type="FunFam" id="2.60.40.10:FF:000107">
    <property type="entry name" value="Myosin, light chain kinase a"/>
    <property type="match status" value="1"/>
</dbReference>
<dbReference type="InterPro" id="IPR013098">
    <property type="entry name" value="Ig_I-set"/>
</dbReference>
<dbReference type="GO" id="GO:0009888">
    <property type="term" value="P:tissue development"/>
    <property type="evidence" value="ECO:0007669"/>
    <property type="project" value="UniProtKB-ARBA"/>
</dbReference>
<evidence type="ECO:0000256" key="9">
    <source>
        <dbReference type="ARBA" id="ARBA00022679"/>
    </source>
</evidence>
<dbReference type="PRINTS" id="PR00014">
    <property type="entry name" value="FNTYPEIII"/>
</dbReference>
<feature type="compositionally biased region" description="Low complexity" evidence="25">
    <location>
        <begin position="3234"/>
        <end position="3248"/>
    </location>
</feature>
<feature type="domain" description="Ig-like" evidence="27">
    <location>
        <begin position="3112"/>
        <end position="3202"/>
    </location>
</feature>
<feature type="domain" description="Ig-like" evidence="27">
    <location>
        <begin position="843"/>
        <end position="933"/>
    </location>
</feature>
<feature type="region of interest" description="Disordered" evidence="25">
    <location>
        <begin position="1021"/>
        <end position="1047"/>
    </location>
</feature>
<feature type="domain" description="Fibronectin type-III" evidence="28">
    <location>
        <begin position="2515"/>
        <end position="2608"/>
    </location>
</feature>
<keyword evidence="20" id="KW-0393">Immunoglobulin domain</keyword>
<feature type="domain" description="Fibronectin type-III" evidence="28">
    <location>
        <begin position="1834"/>
        <end position="1929"/>
    </location>
</feature>
<feature type="region of interest" description="Disordered" evidence="25">
    <location>
        <begin position="2596"/>
        <end position="2627"/>
    </location>
</feature>
<evidence type="ECO:0000256" key="15">
    <source>
        <dbReference type="ARBA" id="ARBA00022840"/>
    </source>
</evidence>
<dbReference type="GO" id="GO:0005634">
    <property type="term" value="C:nucleus"/>
    <property type="evidence" value="ECO:0007669"/>
    <property type="project" value="UniProtKB-SubCell"/>
</dbReference>
<evidence type="ECO:0000256" key="14">
    <source>
        <dbReference type="ARBA" id="ARBA00022837"/>
    </source>
</evidence>
<dbReference type="InterPro" id="IPR000719">
    <property type="entry name" value="Prot_kinase_dom"/>
</dbReference>
<keyword evidence="9" id="KW-0808">Transferase</keyword>
<keyword evidence="15 24" id="KW-0067">ATP-binding</keyword>
<dbReference type="InterPro" id="IPR003598">
    <property type="entry name" value="Ig_sub2"/>
</dbReference>
<comment type="similarity">
    <text evidence="4">Belongs to the protein kinase superfamily. CAMK Ser/Thr protein kinase family.</text>
</comment>
<dbReference type="FunFam" id="2.60.40.10:FF:000034">
    <property type="entry name" value="Titin isoform A"/>
    <property type="match status" value="1"/>
</dbReference>
<keyword evidence="17" id="KW-0112">Calmodulin-binding</keyword>
<feature type="domain" description="Ig-like" evidence="27">
    <location>
        <begin position="540"/>
        <end position="636"/>
    </location>
</feature>
<dbReference type="Gene3D" id="1.10.510.10">
    <property type="entry name" value="Transferase(Phosphotransferase) domain 1"/>
    <property type="match status" value="1"/>
</dbReference>
<feature type="domain" description="Ig-like" evidence="27">
    <location>
        <begin position="3282"/>
        <end position="3372"/>
    </location>
</feature>
<dbReference type="FunFam" id="2.60.40.10:FF:000127">
    <property type="entry name" value="titin isoform X1"/>
    <property type="match status" value="6"/>
</dbReference>
<reference evidence="29" key="1">
    <citation type="submission" date="2022-08" db="UniProtKB">
        <authorList>
            <consortium name="EnsemblMetazoa"/>
        </authorList>
    </citation>
    <scope>IDENTIFICATION</scope>
    <source>
        <strain evidence="29">05x7-T-G4-1.051#20</strain>
    </source>
</reference>
<dbReference type="CDD" id="cd00096">
    <property type="entry name" value="Ig"/>
    <property type="match status" value="2"/>
</dbReference>
<dbReference type="SUPFAM" id="SSF48726">
    <property type="entry name" value="Immunoglobulin"/>
    <property type="match status" value="17"/>
</dbReference>
<feature type="compositionally biased region" description="Basic and acidic residues" evidence="25">
    <location>
        <begin position="677"/>
        <end position="687"/>
    </location>
</feature>
<dbReference type="SUPFAM" id="SSF49265">
    <property type="entry name" value="Fibronectin type III"/>
    <property type="match status" value="9"/>
</dbReference>
<sequence length="3587" mass="400388">MLYKCVNHHRRSNKYTPGKLEIQRRENRCILRIKDARPEDEAEFKCECGAASTTCKLSVTEPEWDFMKLLEDVEGVERDKAVFECDVNDPEAEVTWWRGDKELSGGGKYEIIKDNFKRRLVVKNCHMKDDGEYTCKVLDKSTKASLFVEPDIKFFKKLENKRERETGTLVLECKASNPHNQPVKWFKDGMPINRDDPRLEITRKGEMHKLVITNLNRDDAGQYTCQVGERPTRSDVIVDELPKPPKVDPKYIPEEIVVKKGECIELEIPFVGTPQPVALWKKDGTALSEADTDLQTTDRAAKIRIPDAQRTDTGEYELTLTNEVGTEIIPIPVRVLDRPGRPEGPLDVVDVYSDRCSLLWDRPKDDGGSPIKHYTVEKNDAAKDTWEEVCTTEDLEIDVTGLKEGHRYQFQVKAVNAQGVSDPLVADGEIIAKDPWDPSDPPEKPEIIDYDKDYVEISWKPPKNDGGAPIEKYIIEKKEKGSDKWEKGVEVEGGETTGTVEGLTEGKEYEFRVLAKNRAGLSQPSTVSPPVVTKARRVKPRIMDKNKLLPIRIKRGQPFNIDISFVGEPAPTVTWKRKTLDGKEEEVTPDSNVSIDNSTPKKSKLKYLSGERKDTGEYTVVVANKHGSDDANIEVVVLGPPTKPEGPLVVENVTKDQATLKWKEPKDNGGNPVSGYRVEKKDTQKGRWEPVKDNIKGSEFTVPKLTEGRDYHFRVAALNDNGESEFLETDSPVTAKNPFDEPFPPSMPKCIEQDRDHIIIGWEPPENDGGNPVQGYIVERKEPKSNRWTPINRGLVKDCEFEDEKVTEGKEYEYRVLAVNEAGNSEPSVPCKPITAKPTKEPPKVNLDALFGAKEIRVKAGEPLTIPIGISGAPTPTCTWNKNGSPVDSRAQCTSTEEDAKLFIPKCERKDTGKYTITVSNAYGTETADIPVVVLDKPGAPEGPLEVSDVMADSCKLSWKPPVDNGGAEVTGYVVEKQEEGSSLWEKVTGIGSGTTMPVKGLKEGKKYKFRVKAENIYGAGEPLETSKPTLAKNPFDSPDAPKNLQIPKYDKRSCDLTWDKPDFDGGNPISGYVVEKRSRGGDWVPVNSFPVKDTNFTVMGLQEGTVVEFRVAAVNDGGPGKFSKATPPHQVRDQVFPAGAPGQPNVEKITKDSVDLSWQKPVKDGGKKPSAYIIEKKSKGGDWEQCKEVSGNELMCTIPNLKEKDEVQFRVIAVNDAGPGEPSRPTSMITVEEQPARPNLNMSNVKDINVKAGQNFQIQVPFSGFPKPTAVWMNGIKEIEDDTRINLKVAEDHVLLTNTKAERGDAGRYRLTLKNPSGQDSGSLNVNVLDRPGSPKGPLTAVDITGEELTLKWMAPEDNGGEKINNYIVEKRKAGTKKWQKVSSFVNTPECLVKNLEPGTEYEFRVMAENSLGVSDALESSEPVLAKLPYDKPGAPGTPKCSAYTPDSITLEWTPPKKDGGNPIKGYQVEKREVGETKWTKANFADIFDNEFTVKGLTEGKEYEFRVAAINNAGLGEFAETSEAIKAQQPPVAPKVSPNFIPRDITVKKGEEFKIAIPYDGNPIPKADWTVGGRPLSQGGRVSFENTPTEIKLFNKAAEKSDSGKYSVHLSNEKGNDTATINVNVVDSPDKPEGPLEVGNITPDSCVLTWNAPKEDGGSPISNYVVEKMDTRTGAWEPVSKFVRGTNYEVMGLAEGHEYKFRVSAENQFGRSEPLETYLPIVAQHPYTQPDAPGHVSVVDIDESAVTLSWSKPRNDGGKKIVGYVVEYKDPTTGRWKEANDFPIDECVYQVKGLKKDKPYDFRVRAKNMAGLSEPSEVVGPITPKPKYTKSSPPGVPEAVNIGKTYADLKWEPPKHDGGAKITGYVVEKRPKGGETWSRVNDYPCTDPLFTVTNLPENSEWEFRVMAVNAAGNSEPSLCSPSYKIKEKIVGSAPEFIKKPTDTKAPLGGEVSFTAEVHGTPFPTCQWYKNGVPVGSGGRMRVIKEDDVFIFVINEIYDKDEGEFTCEISNTLGTEKATCRLLLQNPPKFEKDIKDQKVEVGEQLKIKIPYSGSGPFDVKLKKDNRDVPESNRIKITPFDDYLILVIKDCTADDTGRYQLEASNACGSAKLGFGVNVVSAPSPPTGPLGISDITKNSCRLSWKPPKETGGAKISSYVIERQEVGKPYWVTVSSQCKDTHQDVQGLFENQKYLFRVMAVNEHGQSEPLQAENPIVAKMPFDAPDTPGLPEVTEVGGDFVSLKWDKPKSDGGGRIKSYWVDKREHGTENWHRVNLTPCLTNMINIPNLIEDRRYEFRVFAENEAGMSKPSLASNSVKVKDPNAAVVPEISQGLRDIQTVAGKTATFELEVSGNPKPEVQWYKGSREIFDDHKFEIIEEGNRHILIIKDVFGEDADEYSAKVFNRGGSKVSRANLNIRAPPKINVPSRFKEVSTFEKGEPVVIKIPFTGNPKPTVKWVRDGVEIKGRNYVQEVTDRHAILTIKEATKEDDGPYRLTLENELGTDSAVIKIQINDRPDPPRFPVVENIRNDSVVLSWKAPLNDGGSFITGYDIEKCEPPATKWVRVANTRMTFHNIQSLSSGKEYQFRVIAENFYGKSDPCEPTSTIQTEESEASKRKKREDESGRKVRGTYDGPKINDYDKFYEDLWKKYVPQPVQVRTDNIYDYYDILEELGSGAFGVVHRCVEKATGRVFVAKFINTPYPLDKATVKNEINIMNQLHHPKLLQLKDAFEDRHEMILVLEFLSGGELFDRIAAEDYKMTEAEVINYLRQVCEGLKHMHEHSIVHLDVKPENVMCETKKSTNVKMIDFGLATKLNPDEIVKVTTATAEFAAPEIVDSEPIGFYTDMWAVGVLAYVLLSGLSPFAGEDDLETLQNVARCDWEFAEEAFSQVSPEAKDFIRRLLIRRPQERMTVHDCLDHAWLKGDLSSRTTRIPSSRYDKIRARIKERYGDWPQPQPAIGRLANFSSLRKHRPKEYSIYDAYFDRKEAAPRFIRRPRNVLVGEGNIAKFDCRIIAASAPIVTWHFDGGVLTQSVKYMQKYSGSEYELKVSRCKKEDAGTYLVIAENSFGKREEKASLKVEPAPKRDITLSRETTPMRRSRPPSVMREIEKPKEERPDFNFGLRPRLIQAGQEFKLICCVQCTPTPKVTWTKDGRDITHNEHYMCQYSSGVCTMEVQSAQVSDTGTYTCIAVNELGTEETSSYVVVEDRAHEGVDLRKSAKSRSVRQTKSGYSSRYEDSSYNESSYSSSSKTSRSSRKYTEETVEESSYSSRRSDRKKREEPQEVAPEFTQNLSPEILREGDRLKLTCSVKGTPDPDVEWYFNGQLLKSDSHVKIRCIAGSCSLEITEVTVDDDGSYTCKAINSAGVASTKTSVQVTAKPQQKLADPPRFITHPLGLRLNDGDAATLECQISGSPEVKWYKGREQITDSEDFRYENDGDTYRLVIAEVFPEDSGMYKCVAENEAGTASSSFTVFVEVPEEPQSPQFNKFPQSRTVDEGSPFKATCALDDVETVMWTKDGREIEDTGRFNFSQDGNSFTFEIPAALATDSGVYCAKATSSKGKAEWQFTLDVRVSSSPCADIDVLQLIKSMQQ</sequence>
<dbReference type="Gene3D" id="2.60.40.10">
    <property type="entry name" value="Immunoglobulins"/>
    <property type="match status" value="32"/>
</dbReference>
<feature type="domain" description="Fibronectin type-III" evidence="28">
    <location>
        <begin position="640"/>
        <end position="738"/>
    </location>
</feature>
<keyword evidence="11" id="KW-0677">Repeat</keyword>
<dbReference type="FunFam" id="3.30.200.20:FF:000249">
    <property type="entry name" value="twitchin isoform X2"/>
    <property type="match status" value="1"/>
</dbReference>
<dbReference type="Proteomes" id="UP000005408">
    <property type="component" value="Unassembled WGS sequence"/>
</dbReference>
<dbReference type="PROSITE" id="PS00108">
    <property type="entry name" value="PROTEIN_KINASE_ST"/>
    <property type="match status" value="1"/>
</dbReference>
<dbReference type="SMART" id="SM00409">
    <property type="entry name" value="IG"/>
    <property type="match status" value="16"/>
</dbReference>
<dbReference type="GO" id="GO:0005198">
    <property type="term" value="F:structural molecule activity"/>
    <property type="evidence" value="ECO:0007669"/>
    <property type="project" value="UniProtKB-ARBA"/>
</dbReference>
<evidence type="ECO:0000256" key="6">
    <source>
        <dbReference type="ARBA" id="ARBA00022490"/>
    </source>
</evidence>
<feature type="domain" description="Protein kinase" evidence="26">
    <location>
        <begin position="2663"/>
        <end position="2918"/>
    </location>
</feature>
<feature type="domain" description="Ig-like" evidence="27">
    <location>
        <begin position="150"/>
        <end position="227"/>
    </location>
</feature>
<feature type="region of interest" description="Disordered" evidence="25">
    <location>
        <begin position="662"/>
        <end position="687"/>
    </location>
</feature>
<comment type="catalytic activity">
    <reaction evidence="21">
        <text>L-threonyl-[protein] + ATP = O-phospho-L-threonyl-[protein] + ADP + H(+)</text>
        <dbReference type="Rhea" id="RHEA:46608"/>
        <dbReference type="Rhea" id="RHEA-COMP:11060"/>
        <dbReference type="Rhea" id="RHEA-COMP:11605"/>
        <dbReference type="ChEBI" id="CHEBI:15378"/>
        <dbReference type="ChEBI" id="CHEBI:30013"/>
        <dbReference type="ChEBI" id="CHEBI:30616"/>
        <dbReference type="ChEBI" id="CHEBI:61977"/>
        <dbReference type="ChEBI" id="CHEBI:456216"/>
        <dbReference type="EC" id="2.7.11.1"/>
    </reaction>
</comment>
<evidence type="ECO:0000256" key="16">
    <source>
        <dbReference type="ARBA" id="ARBA00022842"/>
    </source>
</evidence>
<feature type="domain" description="Ig-like" evidence="27">
    <location>
        <begin position="1935"/>
        <end position="2019"/>
    </location>
</feature>
<accession>A0A8W8N7M5</accession>
<dbReference type="FunFam" id="2.60.40.10:FF:000003">
    <property type="entry name" value="Titin isoform E"/>
    <property type="match status" value="4"/>
</dbReference>
<evidence type="ECO:0000256" key="4">
    <source>
        <dbReference type="ARBA" id="ARBA00006692"/>
    </source>
</evidence>
<evidence type="ECO:0000256" key="7">
    <source>
        <dbReference type="ARBA" id="ARBA00022527"/>
    </source>
</evidence>
<evidence type="ECO:0000256" key="25">
    <source>
        <dbReference type="SAM" id="MobiDB-lite"/>
    </source>
</evidence>
<dbReference type="FunFam" id="2.60.40.10:FF:000080">
    <property type="entry name" value="Myosin light chain kinase, smooth muscle"/>
    <property type="match status" value="1"/>
</dbReference>
<comment type="catalytic activity">
    <reaction evidence="22">
        <text>L-seryl-[protein] + ATP = O-phospho-L-seryl-[protein] + ADP + H(+)</text>
        <dbReference type="Rhea" id="RHEA:17989"/>
        <dbReference type="Rhea" id="RHEA-COMP:9863"/>
        <dbReference type="Rhea" id="RHEA-COMP:11604"/>
        <dbReference type="ChEBI" id="CHEBI:15378"/>
        <dbReference type="ChEBI" id="CHEBI:29999"/>
        <dbReference type="ChEBI" id="CHEBI:30616"/>
        <dbReference type="ChEBI" id="CHEBI:83421"/>
        <dbReference type="ChEBI" id="CHEBI:456216"/>
        <dbReference type="EC" id="2.7.11.1"/>
    </reaction>
</comment>
<dbReference type="EnsemblMetazoa" id="G4997.11">
    <property type="protein sequence ID" value="G4997.11:cds"/>
    <property type="gene ID" value="G4997"/>
</dbReference>
<feature type="domain" description="Fibronectin type-III" evidence="28">
    <location>
        <begin position="1633"/>
        <end position="1727"/>
    </location>
</feature>